<dbReference type="OMA" id="TISKVWE"/>
<proteinExistence type="predicted"/>
<dbReference type="InterPro" id="IPR041978">
    <property type="entry name" value="KOW_Spt5_5"/>
</dbReference>
<dbReference type="InterPro" id="IPR014722">
    <property type="entry name" value="Rib_uL2_dom2"/>
</dbReference>
<dbReference type="AlphaFoldDB" id="G4TWT4"/>
<dbReference type="HOGENOM" id="CLU_531114_0_0_1"/>
<feature type="compositionally biased region" description="Gly residues" evidence="1">
    <location>
        <begin position="218"/>
        <end position="233"/>
    </location>
</feature>
<dbReference type="PANTHER" id="PTHR11125">
    <property type="entry name" value="SUPPRESSOR OF TY 5"/>
    <property type="match status" value="1"/>
</dbReference>
<dbReference type="GO" id="GO:0032044">
    <property type="term" value="C:DSIF complex"/>
    <property type="evidence" value="ECO:0007669"/>
    <property type="project" value="TreeGrafter"/>
</dbReference>
<feature type="region of interest" description="Disordered" evidence="1">
    <location>
        <begin position="1"/>
        <end position="25"/>
    </location>
</feature>
<dbReference type="GO" id="GO:0003729">
    <property type="term" value="F:mRNA binding"/>
    <property type="evidence" value="ECO:0007669"/>
    <property type="project" value="TreeGrafter"/>
</dbReference>
<evidence type="ECO:0000313" key="3">
    <source>
        <dbReference type="EMBL" id="CCA75777.1"/>
    </source>
</evidence>
<feature type="compositionally biased region" description="Polar residues" evidence="1">
    <location>
        <begin position="107"/>
        <end position="118"/>
    </location>
</feature>
<protein>
    <recommendedName>
        <fullName evidence="2">Spt5 KOW domain-containing protein</fullName>
    </recommendedName>
</protein>
<feature type="compositionally biased region" description="Polar residues" evidence="1">
    <location>
        <begin position="208"/>
        <end position="217"/>
    </location>
</feature>
<evidence type="ECO:0000313" key="4">
    <source>
        <dbReference type="Proteomes" id="UP000007148"/>
    </source>
</evidence>
<dbReference type="GO" id="GO:0006357">
    <property type="term" value="P:regulation of transcription by RNA polymerase II"/>
    <property type="evidence" value="ECO:0007669"/>
    <property type="project" value="InterPro"/>
</dbReference>
<dbReference type="InterPro" id="IPR039659">
    <property type="entry name" value="SPT5"/>
</dbReference>
<accession>G4TWT4</accession>
<dbReference type="Proteomes" id="UP000007148">
    <property type="component" value="Unassembled WGS sequence"/>
</dbReference>
<keyword evidence="4" id="KW-1185">Reference proteome</keyword>
<dbReference type="GO" id="GO:0032784">
    <property type="term" value="P:regulation of DNA-templated transcription elongation"/>
    <property type="evidence" value="ECO:0007669"/>
    <property type="project" value="InterPro"/>
</dbReference>
<feature type="compositionally biased region" description="Gly residues" evidence="1">
    <location>
        <begin position="87"/>
        <end position="106"/>
    </location>
</feature>
<name>G4TWT4_SERID</name>
<dbReference type="Pfam" id="PF23290">
    <property type="entry name" value="KOW5_SPT5"/>
    <property type="match status" value="1"/>
</dbReference>
<comment type="caution">
    <text evidence="3">The sequence shown here is derived from an EMBL/GenBank/DDBJ whole genome shotgun (WGS) entry which is preliminary data.</text>
</comment>
<evidence type="ECO:0000256" key="1">
    <source>
        <dbReference type="SAM" id="MobiDB-lite"/>
    </source>
</evidence>
<dbReference type="eggNOG" id="KOG1999">
    <property type="taxonomic scope" value="Eukaryota"/>
</dbReference>
<dbReference type="OrthoDB" id="28901at2759"/>
<dbReference type="GO" id="GO:0006368">
    <property type="term" value="P:transcription elongation by RNA polymerase II"/>
    <property type="evidence" value="ECO:0007669"/>
    <property type="project" value="TreeGrafter"/>
</dbReference>
<evidence type="ECO:0000259" key="2">
    <source>
        <dbReference type="Pfam" id="PF23290"/>
    </source>
</evidence>
<sequence length="513" mass="53944">MDLTKMNPAVAGGTGGAPSMSRGPRDRLIGVNIKIIKGTQKGYQGIIKDVNGQHCRVELSTNNRIITIEKDKLRRLAPNGQLEPLEGPGGFAHPGQKRGGPGGGFNSDGSATNSTFGRTPNPYMTDGGRTPGWGATGRTPNPYSDRRTPAWSANATTPNPYLDSGKTPAWNASSRTPNPYAAGGDGGRTPGWNPASRTPNPYGGGGNKTPNVSSSGPQKGGWGSVSDGGGGWGSSNDNDGWSTPRQTGNSGSKGGWGTVKEDSWGADTAPTPAASAPTPYVSAPTPFSAPTPAATAPTPYVSAPTPAVYGETPGGYGIAPTPAGFSAPTPGYTPSNFTAPTPRGIGATPAMAQDYIRIPRDDAPFNMDNRRWLLEFKLEGIQAQIREDADYADEKYAGRIVTISKVWEEKDYLQSTANCFFADGEERGTPLEDVPIETFAPHYPLGGHYQNRKAVLLQNHVVHGRRGPEVAGAKKEIVLLRTYGEHEWLCGRIQVPGAADIEVSATGLCLMGE</sequence>
<dbReference type="STRING" id="1109443.G4TWT4"/>
<reference evidence="3 4" key="1">
    <citation type="journal article" date="2011" name="PLoS Pathog.">
        <title>Endophytic Life Strategies Decoded by Genome and Transcriptome Analyses of the Mutualistic Root Symbiont Piriformospora indica.</title>
        <authorList>
            <person name="Zuccaro A."/>
            <person name="Lahrmann U."/>
            <person name="Guldener U."/>
            <person name="Langen G."/>
            <person name="Pfiffi S."/>
            <person name="Biedenkopf D."/>
            <person name="Wong P."/>
            <person name="Samans B."/>
            <person name="Grimm C."/>
            <person name="Basiewicz M."/>
            <person name="Murat C."/>
            <person name="Martin F."/>
            <person name="Kogel K.H."/>
        </authorList>
    </citation>
    <scope>NUCLEOTIDE SEQUENCE [LARGE SCALE GENOMIC DNA]</scope>
    <source>
        <strain evidence="3 4">DSM 11827</strain>
    </source>
</reference>
<dbReference type="EMBL" id="CAFZ01000519">
    <property type="protein sequence ID" value="CCA75777.1"/>
    <property type="molecule type" value="Genomic_DNA"/>
</dbReference>
<feature type="region of interest" description="Disordered" evidence="1">
    <location>
        <begin position="77"/>
        <end position="279"/>
    </location>
</feature>
<dbReference type="InParanoid" id="G4TWT4"/>
<organism evidence="3 4">
    <name type="scientific">Serendipita indica (strain DSM 11827)</name>
    <name type="common">Root endophyte fungus</name>
    <name type="synonym">Piriformospora indica</name>
    <dbReference type="NCBI Taxonomy" id="1109443"/>
    <lineage>
        <taxon>Eukaryota</taxon>
        <taxon>Fungi</taxon>
        <taxon>Dikarya</taxon>
        <taxon>Basidiomycota</taxon>
        <taxon>Agaricomycotina</taxon>
        <taxon>Agaricomycetes</taxon>
        <taxon>Sebacinales</taxon>
        <taxon>Serendipitaceae</taxon>
        <taxon>Serendipita</taxon>
    </lineage>
</organism>
<dbReference type="Pfam" id="PF12815">
    <property type="entry name" value="CTD"/>
    <property type="match status" value="1"/>
</dbReference>
<dbReference type="CDD" id="cd06085">
    <property type="entry name" value="KOW_Spt5_5"/>
    <property type="match status" value="1"/>
</dbReference>
<gene>
    <name evidence="3" type="ORF">PIIN_09767</name>
</gene>
<dbReference type="PANTHER" id="PTHR11125:SF7">
    <property type="entry name" value="TRANSCRIPTION ELONGATION FACTOR SPT5"/>
    <property type="match status" value="1"/>
</dbReference>
<dbReference type="Gene3D" id="2.30.30.30">
    <property type="match status" value="1"/>
</dbReference>
<feature type="domain" description="Spt5 KOW" evidence="2">
    <location>
        <begin position="28"/>
        <end position="73"/>
    </location>
</feature>
<feature type="compositionally biased region" description="Low complexity" evidence="1">
    <location>
        <begin position="266"/>
        <end position="279"/>
    </location>
</feature>